<evidence type="ECO:0000313" key="2">
    <source>
        <dbReference type="EMBL" id="KAK9949417.1"/>
    </source>
</evidence>
<dbReference type="PANTHER" id="PTHR47344:SF1">
    <property type="entry name" value="RING ZINC FINGER PROTEIN-RELATED"/>
    <property type="match status" value="1"/>
</dbReference>
<proteinExistence type="predicted"/>
<comment type="caution">
    <text evidence="2">The sequence shown here is derived from an EMBL/GenBank/DDBJ whole genome shotgun (WGS) entry which is preliminary data.</text>
</comment>
<accession>A0AAW1YLR7</accession>
<keyword evidence="1" id="KW-0175">Coiled coil</keyword>
<reference evidence="2 3" key="1">
    <citation type="journal article" date="2023" name="G3 (Bethesda)">
        <title>A chromosome-length genome assembly and annotation of blackberry (Rubus argutus, cv. 'Hillquist').</title>
        <authorList>
            <person name="Bruna T."/>
            <person name="Aryal R."/>
            <person name="Dudchenko O."/>
            <person name="Sargent D.J."/>
            <person name="Mead D."/>
            <person name="Buti M."/>
            <person name="Cavallini A."/>
            <person name="Hytonen T."/>
            <person name="Andres J."/>
            <person name="Pham M."/>
            <person name="Weisz D."/>
            <person name="Mascagni F."/>
            <person name="Usai G."/>
            <person name="Natali L."/>
            <person name="Bassil N."/>
            <person name="Fernandez G.E."/>
            <person name="Lomsadze A."/>
            <person name="Armour M."/>
            <person name="Olukolu B."/>
            <person name="Poorten T."/>
            <person name="Britton C."/>
            <person name="Davik J."/>
            <person name="Ashrafi H."/>
            <person name="Aiden E.L."/>
            <person name="Borodovsky M."/>
            <person name="Worthington M."/>
        </authorList>
    </citation>
    <scope>NUCLEOTIDE SEQUENCE [LARGE SCALE GENOMIC DNA]</scope>
    <source>
        <strain evidence="2">PI 553951</strain>
    </source>
</reference>
<evidence type="ECO:0000313" key="3">
    <source>
        <dbReference type="Proteomes" id="UP001457282"/>
    </source>
</evidence>
<evidence type="ECO:0000256" key="1">
    <source>
        <dbReference type="SAM" id="Coils"/>
    </source>
</evidence>
<dbReference type="Proteomes" id="UP001457282">
    <property type="component" value="Unassembled WGS sequence"/>
</dbReference>
<dbReference type="AlphaFoldDB" id="A0AAW1YLR7"/>
<sequence length="500" mass="55590">MVNCDYYSSGKAIARFATKTSSPSLRISRSSPSAAMSSTSSVCKSRSATLTASRGTFARCASKDASQTTVARLYFESAGNSAESTFAWKCGEDSEAFRREVKELKEELSLCKEQAKKEVANLKNEALKQQTSMQEMLQMRTEAVDKLTLECSRLQERNMALTKELASFKLVSQLDLDEKEVLHLAALGNGANSKNTIDVLRKSLVMSNRNCKELMAQCNLLERGEDRLGKKLEKAKGKINILNTKVQELTDQCNLLERGEARYSRKLEKAKGKINKLKTKLQELMDQCDLHEQGEACYSRKLEKAKGKINKLKTRVQELDSAVKAKKETTALGPSDPFDTLGSMSSTCNDTAKAPADDIADVLILDDVKQVQPKLNIRKESLITRPLARPDAVILDDVNQVQPMHNTSKESPITQPLPRPVSAYFSGGLLGPDGTKRFLGKWCKRSQNNESVTSKDSSRDADHLIVLVSDEEDIKENLPRIKRCKYEAESKSSQSQECLQ</sequence>
<keyword evidence="3" id="KW-1185">Reference proteome</keyword>
<dbReference type="Gene3D" id="1.20.5.170">
    <property type="match status" value="1"/>
</dbReference>
<feature type="coiled-coil region" evidence="1">
    <location>
        <begin position="232"/>
        <end position="329"/>
    </location>
</feature>
<name>A0AAW1YLR7_RUBAR</name>
<organism evidence="2 3">
    <name type="scientific">Rubus argutus</name>
    <name type="common">Southern blackberry</name>
    <dbReference type="NCBI Taxonomy" id="59490"/>
    <lineage>
        <taxon>Eukaryota</taxon>
        <taxon>Viridiplantae</taxon>
        <taxon>Streptophyta</taxon>
        <taxon>Embryophyta</taxon>
        <taxon>Tracheophyta</taxon>
        <taxon>Spermatophyta</taxon>
        <taxon>Magnoliopsida</taxon>
        <taxon>eudicotyledons</taxon>
        <taxon>Gunneridae</taxon>
        <taxon>Pentapetalae</taxon>
        <taxon>rosids</taxon>
        <taxon>fabids</taxon>
        <taxon>Rosales</taxon>
        <taxon>Rosaceae</taxon>
        <taxon>Rosoideae</taxon>
        <taxon>Rosoideae incertae sedis</taxon>
        <taxon>Rubus</taxon>
    </lineage>
</organism>
<feature type="coiled-coil region" evidence="1">
    <location>
        <begin position="94"/>
        <end position="164"/>
    </location>
</feature>
<dbReference type="EMBL" id="JBEDUW010000001">
    <property type="protein sequence ID" value="KAK9949417.1"/>
    <property type="molecule type" value="Genomic_DNA"/>
</dbReference>
<dbReference type="PANTHER" id="PTHR47344">
    <property type="entry name" value="RING ZINC FINGER PROTEIN-RELATED"/>
    <property type="match status" value="1"/>
</dbReference>
<dbReference type="SUPFAM" id="SSF57997">
    <property type="entry name" value="Tropomyosin"/>
    <property type="match status" value="1"/>
</dbReference>
<protein>
    <submittedName>
        <fullName evidence="2">Uncharacterized protein</fullName>
    </submittedName>
</protein>
<gene>
    <name evidence="2" type="ORF">M0R45_004941</name>
</gene>